<feature type="transmembrane region" description="Helical" evidence="2">
    <location>
        <begin position="27"/>
        <end position="47"/>
    </location>
</feature>
<keyword evidence="1" id="KW-0378">Hydrolase</keyword>
<dbReference type="Gene3D" id="1.10.530.10">
    <property type="match status" value="1"/>
</dbReference>
<organism evidence="4">
    <name type="scientific">Myoviridae sp. ctIty1</name>
    <dbReference type="NCBI Taxonomy" id="2827673"/>
    <lineage>
        <taxon>Viruses</taxon>
        <taxon>Duplodnaviria</taxon>
        <taxon>Heunggongvirae</taxon>
        <taxon>Uroviricota</taxon>
        <taxon>Caudoviricetes</taxon>
    </lineage>
</organism>
<dbReference type="PANTHER" id="PTHR33308">
    <property type="entry name" value="PEPTIDOGLYCAN HYDROLASE FLGJ"/>
    <property type="match status" value="1"/>
</dbReference>
<dbReference type="GO" id="GO:0004040">
    <property type="term" value="F:amidase activity"/>
    <property type="evidence" value="ECO:0007669"/>
    <property type="project" value="InterPro"/>
</dbReference>
<evidence type="ECO:0000313" key="4">
    <source>
        <dbReference type="EMBL" id="DAF62222.1"/>
    </source>
</evidence>
<reference evidence="4" key="1">
    <citation type="journal article" date="2021" name="Proc. Natl. Acad. Sci. U.S.A.">
        <title>A Catalog of Tens of Thousands of Viruses from Human Metagenomes Reveals Hidden Associations with Chronic Diseases.</title>
        <authorList>
            <person name="Tisza M.J."/>
            <person name="Buck C.B."/>
        </authorList>
    </citation>
    <scope>NUCLEOTIDE SEQUENCE</scope>
    <source>
        <strain evidence="4">CtIty1</strain>
    </source>
</reference>
<sequence>MVDFTMEYTEMRPRRTRKKNTNKNNKAAVIVIGVLICFAVSIIMNVYCMVKIHYLENKIGEISMVVDESKDTTTAIFNTINDMRNEQKESNKQQQAKLDKMQYLRKVSIDNMKAQGLNGDTDLAANKVITVDDMNKIIDNFSSHVAGGTKFKGHGDIFIKASKESGLNPVYIFAHAAIESSFGNSAIANDRHNYFGINAIDSDPDKAHAMGESMEDGIINGAKWIKSTYYDKGYTTLNAMKRGGYATDPNWVAKISSVANSSIVYL</sequence>
<dbReference type="InterPro" id="IPR051056">
    <property type="entry name" value="Glycosyl_Hydrolase_73"/>
</dbReference>
<evidence type="ECO:0000256" key="2">
    <source>
        <dbReference type="SAM" id="Phobius"/>
    </source>
</evidence>
<feature type="domain" description="Mannosyl-glycoprotein endo-beta-N-acetylglucosamidase-like" evidence="3">
    <location>
        <begin position="142"/>
        <end position="266"/>
    </location>
</feature>
<dbReference type="EMBL" id="BK032823">
    <property type="protein sequence ID" value="DAF62222.1"/>
    <property type="molecule type" value="Genomic_DNA"/>
</dbReference>
<keyword evidence="2" id="KW-1133">Transmembrane helix</keyword>
<protein>
    <submittedName>
        <fullName evidence="4">Mannosyl-glycoprotein endo-beta-N-acetylglucosaminidase</fullName>
    </submittedName>
</protein>
<evidence type="ECO:0000259" key="3">
    <source>
        <dbReference type="SMART" id="SM00047"/>
    </source>
</evidence>
<keyword evidence="2" id="KW-0472">Membrane</keyword>
<dbReference type="InterPro" id="IPR002901">
    <property type="entry name" value="MGlyc_endo_b_GlcNAc-like_dom"/>
</dbReference>
<accession>A0A8S5TG28</accession>
<proteinExistence type="predicted"/>
<dbReference type="Pfam" id="PF01832">
    <property type="entry name" value="Glucosaminidase"/>
    <property type="match status" value="1"/>
</dbReference>
<dbReference type="PANTHER" id="PTHR33308:SF9">
    <property type="entry name" value="PEPTIDOGLYCAN HYDROLASE FLGJ"/>
    <property type="match status" value="1"/>
</dbReference>
<dbReference type="SMART" id="SM00047">
    <property type="entry name" value="LYZ2"/>
    <property type="match status" value="1"/>
</dbReference>
<evidence type="ECO:0000256" key="1">
    <source>
        <dbReference type="ARBA" id="ARBA00022801"/>
    </source>
</evidence>
<name>A0A8S5TG28_9CAUD</name>
<keyword evidence="2" id="KW-0812">Transmembrane</keyword>